<feature type="domain" description="Insulin-like" evidence="8">
    <location>
        <begin position="23"/>
        <end position="101"/>
    </location>
</feature>
<feature type="chain" id="PRO_5046927064" description="Insulin-like domain-containing protein" evidence="7">
    <location>
        <begin position="22"/>
        <end position="101"/>
    </location>
</feature>
<dbReference type="Gene3D" id="1.10.100.10">
    <property type="entry name" value="Insulin-like"/>
    <property type="match status" value="1"/>
</dbReference>
<comment type="subcellular location">
    <subcellularLocation>
        <location evidence="6">Secreted</location>
    </subcellularLocation>
</comment>
<protein>
    <recommendedName>
        <fullName evidence="8">Insulin-like domain-containing protein</fullName>
    </recommendedName>
</protein>
<feature type="non-terminal residue" evidence="9">
    <location>
        <position position="101"/>
    </location>
</feature>
<proteinExistence type="inferred from homology"/>
<organism evidence="9 10">
    <name type="scientific">Iphiclides podalirius</name>
    <name type="common">scarce swallowtail</name>
    <dbReference type="NCBI Taxonomy" id="110791"/>
    <lineage>
        <taxon>Eukaryota</taxon>
        <taxon>Metazoa</taxon>
        <taxon>Ecdysozoa</taxon>
        <taxon>Arthropoda</taxon>
        <taxon>Hexapoda</taxon>
        <taxon>Insecta</taxon>
        <taxon>Pterygota</taxon>
        <taxon>Neoptera</taxon>
        <taxon>Endopterygota</taxon>
        <taxon>Lepidoptera</taxon>
        <taxon>Glossata</taxon>
        <taxon>Ditrysia</taxon>
        <taxon>Papilionoidea</taxon>
        <taxon>Papilionidae</taxon>
        <taxon>Papilioninae</taxon>
        <taxon>Iphiclides</taxon>
    </lineage>
</organism>
<feature type="signal peptide" evidence="7">
    <location>
        <begin position="1"/>
        <end position="21"/>
    </location>
</feature>
<comment type="similarity">
    <text evidence="1 6">Belongs to the insulin family.</text>
</comment>
<evidence type="ECO:0000256" key="2">
    <source>
        <dbReference type="ARBA" id="ARBA00011207"/>
    </source>
</evidence>
<keyword evidence="3" id="KW-0165">Cleavage on pair of basic residues</keyword>
<evidence type="ECO:0000256" key="3">
    <source>
        <dbReference type="ARBA" id="ARBA00022685"/>
    </source>
</evidence>
<evidence type="ECO:0000313" key="10">
    <source>
        <dbReference type="Proteomes" id="UP000837857"/>
    </source>
</evidence>
<name>A0ABN8HP30_9NEOP</name>
<evidence type="ECO:0000256" key="7">
    <source>
        <dbReference type="SAM" id="SignalP"/>
    </source>
</evidence>
<dbReference type="InterPro" id="IPR036438">
    <property type="entry name" value="Insulin-like_sf"/>
</dbReference>
<keyword evidence="5" id="KW-1015">Disulfide bond</keyword>
<dbReference type="CDD" id="cd04366">
    <property type="entry name" value="IlGF_insulin_bombyxin_like"/>
    <property type="match status" value="1"/>
</dbReference>
<keyword evidence="10" id="KW-1185">Reference proteome</keyword>
<dbReference type="PRINTS" id="PR00276">
    <property type="entry name" value="INSULINFAMLY"/>
</dbReference>
<dbReference type="InterPro" id="IPR022352">
    <property type="entry name" value="Ins/IGF/rlx"/>
</dbReference>
<gene>
    <name evidence="9" type="ORF">IPOD504_LOCUS1552</name>
</gene>
<evidence type="ECO:0000256" key="1">
    <source>
        <dbReference type="ARBA" id="ARBA00009034"/>
    </source>
</evidence>
<dbReference type="PROSITE" id="PS00262">
    <property type="entry name" value="INSULIN"/>
    <property type="match status" value="1"/>
</dbReference>
<evidence type="ECO:0000256" key="6">
    <source>
        <dbReference type="RuleBase" id="RU000406"/>
    </source>
</evidence>
<evidence type="ECO:0000259" key="8">
    <source>
        <dbReference type="SMART" id="SM00078"/>
    </source>
</evidence>
<dbReference type="SMART" id="SM00078">
    <property type="entry name" value="IlGF"/>
    <property type="match status" value="1"/>
</dbReference>
<dbReference type="PANTHER" id="PTHR13647:SF4">
    <property type="entry name" value="INSULIN-LIKE PEPTIDE 1-RELATED"/>
    <property type="match status" value="1"/>
</dbReference>
<sequence length="101" mass="11254">MNTKALVLLAIGTLAIGLVATQTILCGRRLAETMASICESEMVIKKSVPSSIEDYDYSWQWLAPRLAHRLSQSTSQSRTKRGIVSECCEKPCTRDELLNYC</sequence>
<dbReference type="EMBL" id="OW152823">
    <property type="protein sequence ID" value="CAH2039193.1"/>
    <property type="molecule type" value="Genomic_DNA"/>
</dbReference>
<keyword evidence="4 7" id="KW-0732">Signal</keyword>
<accession>A0ABN8HP30</accession>
<evidence type="ECO:0000256" key="4">
    <source>
        <dbReference type="ARBA" id="ARBA00022729"/>
    </source>
</evidence>
<evidence type="ECO:0000313" key="9">
    <source>
        <dbReference type="EMBL" id="CAH2039193.1"/>
    </source>
</evidence>
<dbReference type="PANTHER" id="PTHR13647">
    <property type="entry name" value="INSULIN-LIKE PEPTIDE 2-RELATED"/>
    <property type="match status" value="1"/>
</dbReference>
<dbReference type="SUPFAM" id="SSF56994">
    <property type="entry name" value="Insulin-like"/>
    <property type="match status" value="1"/>
</dbReference>
<evidence type="ECO:0000256" key="5">
    <source>
        <dbReference type="ARBA" id="ARBA00023157"/>
    </source>
</evidence>
<dbReference type="Proteomes" id="UP000837857">
    <property type="component" value="Chromosome 11"/>
</dbReference>
<dbReference type="InterPro" id="IPR022353">
    <property type="entry name" value="Insulin_CS"/>
</dbReference>
<dbReference type="Pfam" id="PF00049">
    <property type="entry name" value="Insulin"/>
    <property type="match status" value="1"/>
</dbReference>
<keyword evidence="6" id="KW-0964">Secreted</keyword>
<dbReference type="InterPro" id="IPR016179">
    <property type="entry name" value="Insulin-like"/>
</dbReference>
<reference evidence="9" key="1">
    <citation type="submission" date="2022-03" db="EMBL/GenBank/DDBJ databases">
        <authorList>
            <person name="Martin H S."/>
        </authorList>
    </citation>
    <scope>NUCLEOTIDE SEQUENCE</scope>
</reference>
<comment type="subunit">
    <text evidence="2">Heterodimer of a B chain and an A chain linked by two disulfide bonds.</text>
</comment>